<evidence type="ECO:0000256" key="8">
    <source>
        <dbReference type="ARBA" id="ARBA00023098"/>
    </source>
</evidence>
<evidence type="ECO:0000313" key="12">
    <source>
        <dbReference type="Proteomes" id="UP000186549"/>
    </source>
</evidence>
<dbReference type="PANTHER" id="PTHR30372">
    <property type="entry name" value="LIPID-A-DISACCHARIDE SYNTHASE"/>
    <property type="match status" value="1"/>
</dbReference>
<dbReference type="GO" id="GO:0009245">
    <property type="term" value="P:lipid A biosynthetic process"/>
    <property type="evidence" value="ECO:0007669"/>
    <property type="project" value="UniProtKB-UniRule"/>
</dbReference>
<evidence type="ECO:0000256" key="3">
    <source>
        <dbReference type="ARBA" id="ARBA00020902"/>
    </source>
</evidence>
<dbReference type="Proteomes" id="UP000186549">
    <property type="component" value="Unassembled WGS sequence"/>
</dbReference>
<evidence type="ECO:0000256" key="7">
    <source>
        <dbReference type="ARBA" id="ARBA00022679"/>
    </source>
</evidence>
<dbReference type="GO" id="GO:0008915">
    <property type="term" value="F:lipid-A-disaccharide synthase activity"/>
    <property type="evidence" value="ECO:0007669"/>
    <property type="project" value="UniProtKB-UniRule"/>
</dbReference>
<keyword evidence="8" id="KW-0443">Lipid metabolism</keyword>
<dbReference type="GO" id="GO:0016020">
    <property type="term" value="C:membrane"/>
    <property type="evidence" value="ECO:0007669"/>
    <property type="project" value="GOC"/>
</dbReference>
<keyword evidence="7" id="KW-0808">Transferase</keyword>
<proteinExistence type="predicted"/>
<comment type="catalytic activity">
    <reaction evidence="9">
        <text>a lipid X + a UDP-2-N,3-O-bis[(3R)-3-hydroxyacyl]-alpha-D-glucosamine = a lipid A disaccharide + UDP + H(+)</text>
        <dbReference type="Rhea" id="RHEA:67828"/>
        <dbReference type="ChEBI" id="CHEBI:15378"/>
        <dbReference type="ChEBI" id="CHEBI:58223"/>
        <dbReference type="ChEBI" id="CHEBI:137748"/>
        <dbReference type="ChEBI" id="CHEBI:176338"/>
        <dbReference type="ChEBI" id="CHEBI:176343"/>
        <dbReference type="EC" id="2.4.1.182"/>
    </reaction>
</comment>
<name>A0A1Q6HZX8_BACUN</name>
<keyword evidence="4" id="KW-0444">Lipid biosynthesis</keyword>
<dbReference type="PANTHER" id="PTHR30372:SF4">
    <property type="entry name" value="LIPID-A-DISACCHARIDE SYNTHASE, MITOCHONDRIAL-RELATED"/>
    <property type="match status" value="1"/>
</dbReference>
<accession>A0A1Q6HZX8</accession>
<dbReference type="InterPro" id="IPR003835">
    <property type="entry name" value="Glyco_trans_19"/>
</dbReference>
<dbReference type="NCBIfam" id="TIGR00215">
    <property type="entry name" value="lpxB"/>
    <property type="match status" value="1"/>
</dbReference>
<evidence type="ECO:0000256" key="10">
    <source>
        <dbReference type="NCBIfam" id="TIGR00215"/>
    </source>
</evidence>
<dbReference type="EC" id="2.4.1.182" evidence="2 10"/>
<protein>
    <recommendedName>
        <fullName evidence="3 10">Lipid-A-disaccharide synthase</fullName>
        <ecNumber evidence="2 10">2.4.1.182</ecNumber>
    </recommendedName>
</protein>
<evidence type="ECO:0000256" key="9">
    <source>
        <dbReference type="ARBA" id="ARBA00048975"/>
    </source>
</evidence>
<comment type="function">
    <text evidence="1">Condensation of UDP-2,3-diacylglucosamine and 2,3-diacylglucosamine-1-phosphate to form lipid A disaccharide, a precursor of lipid A, a phosphorylated glycolipid that anchors the lipopolysaccharide to the outer membrane of the cell.</text>
</comment>
<dbReference type="Pfam" id="PF02684">
    <property type="entry name" value="LpxB"/>
    <property type="match status" value="1"/>
</dbReference>
<reference evidence="11 12" key="1">
    <citation type="journal article" date="2016" name="Nat. Biotechnol.">
        <title>Measurement of bacterial replication rates in microbial communities.</title>
        <authorList>
            <person name="Brown C.T."/>
            <person name="Olm M.R."/>
            <person name="Thomas B.C."/>
            <person name="Banfield J.F."/>
        </authorList>
    </citation>
    <scope>NUCLEOTIDE SEQUENCE [LARGE SCALE GENOMIC DNA]</scope>
    <source>
        <strain evidence="11">45_41</strain>
    </source>
</reference>
<dbReference type="GO" id="GO:0005543">
    <property type="term" value="F:phospholipid binding"/>
    <property type="evidence" value="ECO:0007669"/>
    <property type="project" value="TreeGrafter"/>
</dbReference>
<evidence type="ECO:0000256" key="4">
    <source>
        <dbReference type="ARBA" id="ARBA00022516"/>
    </source>
</evidence>
<evidence type="ECO:0000256" key="5">
    <source>
        <dbReference type="ARBA" id="ARBA00022556"/>
    </source>
</evidence>
<organism evidence="11 12">
    <name type="scientific">Bacteroides uniformis</name>
    <dbReference type="NCBI Taxonomy" id="820"/>
    <lineage>
        <taxon>Bacteria</taxon>
        <taxon>Pseudomonadati</taxon>
        <taxon>Bacteroidota</taxon>
        <taxon>Bacteroidia</taxon>
        <taxon>Bacteroidales</taxon>
        <taxon>Bacteroidaceae</taxon>
        <taxon>Bacteroides</taxon>
    </lineage>
</organism>
<keyword evidence="6" id="KW-0328">Glycosyltransferase</keyword>
<keyword evidence="5" id="KW-0441">Lipid A biosynthesis</keyword>
<sequence>MHYFISAGEASGDIHAAELIKQLRVADSAARFTFLGGDLMAAATGTAPLIHYRNMAFMGFCEVIRHLDKVLHNLSTAKKAIASQRPDALILVDYPSFNLKLAKEAVKLNIPVFYYISPKVWAWKEGRVRKIKRYVKRMLSILPFEVAYYRDKHGYDIDYVGNPTIKEVDERLASLGTEQSFRSQHGLESDRPILALVPGSRVGEIRNNLPVMAEVARRHPEMLPVVAGAPAVDREIYRRYCDFDIVDNDTFALMAHARGALVTSGTATLEAALTGVPQVVCYRANGSRISYNIFKHILKIPFVSLPNLIAGKAIVAEQLVHLCNPDLVDAELTKVLPGGTLHETQQQGYREIRKILTTADAAANAAGIIVGEIS</sequence>
<evidence type="ECO:0000256" key="6">
    <source>
        <dbReference type="ARBA" id="ARBA00022676"/>
    </source>
</evidence>
<dbReference type="SUPFAM" id="SSF53756">
    <property type="entry name" value="UDP-Glycosyltransferase/glycogen phosphorylase"/>
    <property type="match status" value="1"/>
</dbReference>
<evidence type="ECO:0000313" key="11">
    <source>
        <dbReference type="EMBL" id="OKZ32181.1"/>
    </source>
</evidence>
<evidence type="ECO:0000256" key="2">
    <source>
        <dbReference type="ARBA" id="ARBA00012687"/>
    </source>
</evidence>
<evidence type="ECO:0000256" key="1">
    <source>
        <dbReference type="ARBA" id="ARBA00002056"/>
    </source>
</evidence>
<dbReference type="AlphaFoldDB" id="A0A1Q6HZX8"/>
<gene>
    <name evidence="11" type="ORF">BHV79_10860</name>
</gene>
<comment type="caution">
    <text evidence="11">The sequence shown here is derived from an EMBL/GenBank/DDBJ whole genome shotgun (WGS) entry which is preliminary data.</text>
</comment>
<dbReference type="EMBL" id="MNQU01000235">
    <property type="protein sequence ID" value="OKZ32181.1"/>
    <property type="molecule type" value="Genomic_DNA"/>
</dbReference>